<proteinExistence type="inferred from homology"/>
<evidence type="ECO:0000256" key="4">
    <source>
        <dbReference type="ARBA" id="ARBA00022729"/>
    </source>
</evidence>
<dbReference type="PANTHER" id="PTHR42953">
    <property type="entry name" value="HIGH-AFFINITY ZINC UPTAKE SYSTEM PROTEIN ZNUA-RELATED"/>
    <property type="match status" value="1"/>
</dbReference>
<organism evidence="8 9">
    <name type="scientific">Actibacterium naphthalenivorans</name>
    <dbReference type="NCBI Taxonomy" id="1614693"/>
    <lineage>
        <taxon>Bacteria</taxon>
        <taxon>Pseudomonadati</taxon>
        <taxon>Pseudomonadota</taxon>
        <taxon>Alphaproteobacteria</taxon>
        <taxon>Rhodobacterales</taxon>
        <taxon>Roseobacteraceae</taxon>
        <taxon>Actibacterium</taxon>
    </lineage>
</organism>
<evidence type="ECO:0000256" key="1">
    <source>
        <dbReference type="ARBA" id="ARBA00011028"/>
    </source>
</evidence>
<dbReference type="GO" id="GO:0006829">
    <property type="term" value="P:zinc ion transport"/>
    <property type="evidence" value="ECO:0007669"/>
    <property type="project" value="UniProtKB-KW"/>
</dbReference>
<evidence type="ECO:0000313" key="9">
    <source>
        <dbReference type="Proteomes" id="UP000585681"/>
    </source>
</evidence>
<evidence type="ECO:0000256" key="2">
    <source>
        <dbReference type="ARBA" id="ARBA00015915"/>
    </source>
</evidence>
<evidence type="ECO:0000256" key="6">
    <source>
        <dbReference type="SAM" id="MobiDB-lite"/>
    </source>
</evidence>
<dbReference type="InterPro" id="IPR006127">
    <property type="entry name" value="ZnuA-like"/>
</dbReference>
<feature type="chain" id="PRO_5032402277" description="High-affinity zinc uptake system protein ZnuA" evidence="7">
    <location>
        <begin position="19"/>
        <end position="321"/>
    </location>
</feature>
<dbReference type="PANTHER" id="PTHR42953:SF3">
    <property type="entry name" value="HIGH-AFFINITY ZINC UPTAKE SYSTEM PROTEIN ZNUA"/>
    <property type="match status" value="1"/>
</dbReference>
<dbReference type="GO" id="GO:0046872">
    <property type="term" value="F:metal ion binding"/>
    <property type="evidence" value="ECO:0007669"/>
    <property type="project" value="InterPro"/>
</dbReference>
<evidence type="ECO:0000256" key="7">
    <source>
        <dbReference type="SAM" id="SignalP"/>
    </source>
</evidence>
<dbReference type="SUPFAM" id="SSF53807">
    <property type="entry name" value="Helical backbone' metal receptor"/>
    <property type="match status" value="1"/>
</dbReference>
<keyword evidence="5" id="KW-0862">Zinc</keyword>
<gene>
    <name evidence="8" type="ORF">GGR17_003245</name>
</gene>
<dbReference type="EMBL" id="JACIEQ010000005">
    <property type="protein sequence ID" value="MBB4023416.1"/>
    <property type="molecule type" value="Genomic_DNA"/>
</dbReference>
<feature type="region of interest" description="Disordered" evidence="6">
    <location>
        <begin position="120"/>
        <end position="153"/>
    </location>
</feature>
<evidence type="ECO:0000256" key="3">
    <source>
        <dbReference type="ARBA" id="ARBA00022448"/>
    </source>
</evidence>
<evidence type="ECO:0000313" key="8">
    <source>
        <dbReference type="EMBL" id="MBB4023416.1"/>
    </source>
</evidence>
<dbReference type="Gene3D" id="3.40.50.1980">
    <property type="entry name" value="Nitrogenase molybdenum iron protein domain"/>
    <property type="match status" value="2"/>
</dbReference>
<keyword evidence="3" id="KW-0813">Transport</keyword>
<sequence length="321" mass="33760">MRLPISLVTMLLSTPALADAPAVVTDIPPVHSLAAQVMGDLGTPVLLLDKGSDPHHFQLKPSQARALSDADLVFWVGPELTPWLERALDGIGPKGKAVELIELTGLTLHHFGEEHAHEVEHAAEEDHAGDGGGDHMAKEEHDHDHDHDGLDPHAWLDPHNARLWATYMADALAQADPENAATYAANAAAALAGIDRTEAEVRQTLAPVSGRPIVVFHDAYTYFAEAFDVTIAGAVTVGDAASPGAARLRAIRQELGDDGAVCIFPEVQHDPAYIGAVIEGSGVRLGGALDPSGSSLQPGPGLYADLMTGLARTIADCATQE</sequence>
<keyword evidence="9" id="KW-1185">Reference proteome</keyword>
<comment type="caution">
    <text evidence="8">The sequence shown here is derived from an EMBL/GenBank/DDBJ whole genome shotgun (WGS) entry which is preliminary data.</text>
</comment>
<comment type="similarity">
    <text evidence="1">Belongs to the bacterial solute-binding protein 9 family.</text>
</comment>
<keyword evidence="5" id="KW-0406">Ion transport</keyword>
<dbReference type="InterPro" id="IPR050492">
    <property type="entry name" value="Bact_metal-bind_prot9"/>
</dbReference>
<name>A0A840CL12_9RHOB</name>
<protein>
    <recommendedName>
        <fullName evidence="2">High-affinity zinc uptake system protein ZnuA</fullName>
    </recommendedName>
</protein>
<evidence type="ECO:0000256" key="5">
    <source>
        <dbReference type="ARBA" id="ARBA00022906"/>
    </source>
</evidence>
<dbReference type="Pfam" id="PF01297">
    <property type="entry name" value="ZnuA"/>
    <property type="match status" value="1"/>
</dbReference>
<dbReference type="AlphaFoldDB" id="A0A840CL12"/>
<reference evidence="8" key="1">
    <citation type="submission" date="2020-08" db="EMBL/GenBank/DDBJ databases">
        <title>Genomic Encyclopedia of Type Strains, Phase IV (KMG-IV): sequencing the most valuable type-strain genomes for metagenomic binning, comparative biology and taxonomic classification.</title>
        <authorList>
            <person name="Goeker M."/>
        </authorList>
    </citation>
    <scope>NUCLEOTIDE SEQUENCE [LARGE SCALE GENOMIC DNA]</scope>
    <source>
        <strain evidence="8">DSM 105040</strain>
    </source>
</reference>
<dbReference type="Proteomes" id="UP000585681">
    <property type="component" value="Unassembled WGS sequence"/>
</dbReference>
<accession>A0A840CL12</accession>
<feature type="signal peptide" evidence="7">
    <location>
        <begin position="1"/>
        <end position="18"/>
    </location>
</feature>
<dbReference type="RefSeq" id="WP_054539600.1">
    <property type="nucleotide sequence ID" value="NZ_JACIEQ010000005.1"/>
</dbReference>
<keyword evidence="4 7" id="KW-0732">Signal</keyword>
<keyword evidence="5" id="KW-0864">Zinc transport</keyword>